<evidence type="ECO:0000313" key="1">
    <source>
        <dbReference type="EMBL" id="CRL45903.1"/>
    </source>
</evidence>
<protein>
    <submittedName>
        <fullName evidence="1">Uncharacterized protein</fullName>
    </submittedName>
</protein>
<reference evidence="1 2" key="1">
    <citation type="submission" date="2015-05" db="EMBL/GenBank/DDBJ databases">
        <authorList>
            <person name="Goodhead I."/>
        </authorList>
    </citation>
    <scope>NUCLEOTIDE SEQUENCE [LARGE SCALE GENOMIC DNA]</scope>
    <source>
        <strain evidence="2">morsitans</strain>
    </source>
</reference>
<gene>
    <name evidence="1" type="ORF">SGGMMB4_04031</name>
</gene>
<dbReference type="EMBL" id="LN854557">
    <property type="protein sequence ID" value="CRL45903.1"/>
    <property type="molecule type" value="Genomic_DNA"/>
</dbReference>
<dbReference type="Proteomes" id="UP000245838">
    <property type="component" value="Chromosome sggmmb4_Chromosome"/>
</dbReference>
<dbReference type="RefSeq" id="WP_041867095.1">
    <property type="nucleotide sequence ID" value="NC_007712.1"/>
</dbReference>
<name>A0A193QLD3_SODGM</name>
<proteinExistence type="predicted"/>
<dbReference type="BioCyc" id="SGLO343509:SGP1_RS15725-MONOMER"/>
<evidence type="ECO:0000313" key="2">
    <source>
        <dbReference type="Proteomes" id="UP000245838"/>
    </source>
</evidence>
<organism evidence="1 2">
    <name type="scientific">Sodalis glossinidius (strain morsitans)</name>
    <dbReference type="NCBI Taxonomy" id="343509"/>
    <lineage>
        <taxon>Bacteria</taxon>
        <taxon>Pseudomonadati</taxon>
        <taxon>Pseudomonadota</taxon>
        <taxon>Gammaproteobacteria</taxon>
        <taxon>Enterobacterales</taxon>
        <taxon>Bruguierivoracaceae</taxon>
        <taxon>Sodalis</taxon>
    </lineage>
</organism>
<accession>A0A193QLD3</accession>
<sequence length="69" mass="7044">MTLGADAAAGWAWGIDRAGQGLARPLNGAHALKPVALLAQPTHVARASGGQPLYWLTDALGQGDTGLLR</sequence>
<dbReference type="AlphaFoldDB" id="A0A193QLD3"/>